<feature type="domain" description="AB hydrolase-1" evidence="1">
    <location>
        <begin position="32"/>
        <end position="244"/>
    </location>
</feature>
<dbReference type="EMBL" id="BJVJ01000025">
    <property type="protein sequence ID" value="GEL23902.1"/>
    <property type="molecule type" value="Genomic_DNA"/>
</dbReference>
<gene>
    <name evidence="2" type="ORF">PSU4_28560</name>
</gene>
<reference evidence="2 3" key="1">
    <citation type="submission" date="2019-07" db="EMBL/GenBank/DDBJ databases">
        <title>Whole genome shotgun sequence of Pseudonocardia sulfidoxydans NBRC 16205.</title>
        <authorList>
            <person name="Hosoyama A."/>
            <person name="Uohara A."/>
            <person name="Ohji S."/>
            <person name="Ichikawa N."/>
        </authorList>
    </citation>
    <scope>NUCLEOTIDE SEQUENCE [LARGE SCALE GENOMIC DNA]</scope>
    <source>
        <strain evidence="2 3">NBRC 16205</strain>
    </source>
</reference>
<accession>A0A511DGJ5</accession>
<keyword evidence="3" id="KW-1185">Reference proteome</keyword>
<proteinExistence type="predicted"/>
<dbReference type="Proteomes" id="UP000321685">
    <property type="component" value="Unassembled WGS sequence"/>
</dbReference>
<name>A0A511DGJ5_9PSEU</name>
<dbReference type="InterPro" id="IPR029058">
    <property type="entry name" value="AB_hydrolase_fold"/>
</dbReference>
<dbReference type="AlphaFoldDB" id="A0A511DGJ5"/>
<dbReference type="Pfam" id="PF12697">
    <property type="entry name" value="Abhydrolase_6"/>
    <property type="match status" value="1"/>
</dbReference>
<protein>
    <submittedName>
        <fullName evidence="2">Alpha/beta hydrolase</fullName>
    </submittedName>
</protein>
<sequence length="256" mass="26882">MDAGRRYRRRVPILDIEGLPTYFEATGDGPALVLLHGGIVASDSWGPWPELLAAGGYTVLTPDRRGHGGTPDVEGPITYDAMADDTVGFLRAAVGGPAHLVGWSDGAVVAALVSMRAPELVARQVLIGQYYSPDGVARPGFLASLEALRDGPLDHLRSSHASPDGPGHFRVVVGKLLDLFAREPDVDLRRFAGVTAPTLILQGDRDEATVPHGRAVAAILPAGRFAVLPGTHSLPLEAPELVSALVLEFLSGALDG</sequence>
<evidence type="ECO:0000313" key="2">
    <source>
        <dbReference type="EMBL" id="GEL23902.1"/>
    </source>
</evidence>
<dbReference type="InterPro" id="IPR000073">
    <property type="entry name" value="AB_hydrolase_1"/>
</dbReference>
<dbReference type="GO" id="GO:0016787">
    <property type="term" value="F:hydrolase activity"/>
    <property type="evidence" value="ECO:0007669"/>
    <property type="project" value="UniProtKB-KW"/>
</dbReference>
<dbReference type="SUPFAM" id="SSF53474">
    <property type="entry name" value="alpha/beta-Hydrolases"/>
    <property type="match status" value="1"/>
</dbReference>
<dbReference type="PANTHER" id="PTHR43798">
    <property type="entry name" value="MONOACYLGLYCEROL LIPASE"/>
    <property type="match status" value="1"/>
</dbReference>
<dbReference type="InterPro" id="IPR050266">
    <property type="entry name" value="AB_hydrolase_sf"/>
</dbReference>
<organism evidence="2 3">
    <name type="scientific">Pseudonocardia sulfidoxydans NBRC 16205</name>
    <dbReference type="NCBI Taxonomy" id="1223511"/>
    <lineage>
        <taxon>Bacteria</taxon>
        <taxon>Bacillati</taxon>
        <taxon>Actinomycetota</taxon>
        <taxon>Actinomycetes</taxon>
        <taxon>Pseudonocardiales</taxon>
        <taxon>Pseudonocardiaceae</taxon>
        <taxon>Pseudonocardia</taxon>
    </lineage>
</organism>
<comment type="caution">
    <text evidence="2">The sequence shown here is derived from an EMBL/GenBank/DDBJ whole genome shotgun (WGS) entry which is preliminary data.</text>
</comment>
<dbReference type="Gene3D" id="3.40.50.1820">
    <property type="entry name" value="alpha/beta hydrolase"/>
    <property type="match status" value="1"/>
</dbReference>
<keyword evidence="2" id="KW-0378">Hydrolase</keyword>
<evidence type="ECO:0000313" key="3">
    <source>
        <dbReference type="Proteomes" id="UP000321685"/>
    </source>
</evidence>
<evidence type="ECO:0000259" key="1">
    <source>
        <dbReference type="Pfam" id="PF12697"/>
    </source>
</evidence>